<sequence>MSNDLFWTNMVRGDGDVLGLEDLNFLVTNETQELDETTTQVQGIDAEGGAEDLVVVSTWLNVSKDPVHGANQSKGTFWSRIHAYFESNKTTSFLRSDSSIMHRWMTILSQVNKFCSCYEAIERRHQSGPTIQNKISDAAVMYKGLDQENKAFTLMHCWNKLKDEDKWKAKRRELSEQDKRNKNKKQKTGAQANDNAPVQEQAEDALVQEDAQKRPLGQKKAKQALKRGGEEKRVEADLMEKEDKIMSMDMTSSSLTPAQLKYYQIMQEKIVARRLSN</sequence>
<organism evidence="3 4">
    <name type="scientific">Panicum virgatum</name>
    <name type="common">Blackwell switchgrass</name>
    <dbReference type="NCBI Taxonomy" id="38727"/>
    <lineage>
        <taxon>Eukaryota</taxon>
        <taxon>Viridiplantae</taxon>
        <taxon>Streptophyta</taxon>
        <taxon>Embryophyta</taxon>
        <taxon>Tracheophyta</taxon>
        <taxon>Spermatophyta</taxon>
        <taxon>Magnoliopsida</taxon>
        <taxon>Liliopsida</taxon>
        <taxon>Poales</taxon>
        <taxon>Poaceae</taxon>
        <taxon>PACMAD clade</taxon>
        <taxon>Panicoideae</taxon>
        <taxon>Panicodae</taxon>
        <taxon>Paniceae</taxon>
        <taxon>Panicinae</taxon>
        <taxon>Panicum</taxon>
        <taxon>Panicum sect. Hiantes</taxon>
    </lineage>
</organism>
<reference evidence="3" key="1">
    <citation type="submission" date="2020-05" db="EMBL/GenBank/DDBJ databases">
        <title>WGS assembly of Panicum virgatum.</title>
        <authorList>
            <person name="Lovell J.T."/>
            <person name="Jenkins J."/>
            <person name="Shu S."/>
            <person name="Juenger T.E."/>
            <person name="Schmutz J."/>
        </authorList>
    </citation>
    <scope>NUCLEOTIDE SEQUENCE</scope>
    <source>
        <strain evidence="3">AP13</strain>
    </source>
</reference>
<evidence type="ECO:0000259" key="2">
    <source>
        <dbReference type="Pfam" id="PF14303"/>
    </source>
</evidence>
<evidence type="ECO:0000313" key="4">
    <source>
        <dbReference type="Proteomes" id="UP000823388"/>
    </source>
</evidence>
<evidence type="ECO:0000256" key="1">
    <source>
        <dbReference type="SAM" id="MobiDB-lite"/>
    </source>
</evidence>
<dbReference type="EMBL" id="CM029051">
    <property type="protein sequence ID" value="KAG2562062.1"/>
    <property type="molecule type" value="Genomic_DNA"/>
</dbReference>
<proteinExistence type="predicted"/>
<dbReference type="PANTHER" id="PTHR45125:SF51">
    <property type="entry name" value="F21J9.4-RELATED"/>
    <property type="match status" value="1"/>
</dbReference>
<dbReference type="Proteomes" id="UP000823388">
    <property type="component" value="Chromosome 8K"/>
</dbReference>
<protein>
    <recommendedName>
        <fullName evidence="2">No apical meristem-associated C-terminal domain-containing protein</fullName>
    </recommendedName>
</protein>
<feature type="compositionally biased region" description="Basic and acidic residues" evidence="1">
    <location>
        <begin position="227"/>
        <end position="240"/>
    </location>
</feature>
<feature type="compositionally biased region" description="Basic residues" evidence="1">
    <location>
        <begin position="216"/>
        <end position="225"/>
    </location>
</feature>
<comment type="caution">
    <text evidence="3">The sequence shown here is derived from an EMBL/GenBank/DDBJ whole genome shotgun (WGS) entry which is preliminary data.</text>
</comment>
<dbReference type="PANTHER" id="PTHR45125">
    <property type="entry name" value="F21J9.4-RELATED"/>
    <property type="match status" value="1"/>
</dbReference>
<dbReference type="Pfam" id="PF14303">
    <property type="entry name" value="NAM-associated"/>
    <property type="match status" value="1"/>
</dbReference>
<gene>
    <name evidence="3" type="ORF">PVAP13_8KG128000</name>
</gene>
<dbReference type="InterPro" id="IPR029466">
    <property type="entry name" value="NAM-associated_C"/>
</dbReference>
<accession>A0A8T0PP92</accession>
<evidence type="ECO:0000313" key="3">
    <source>
        <dbReference type="EMBL" id="KAG2562062.1"/>
    </source>
</evidence>
<name>A0A8T0PP92_PANVG</name>
<feature type="region of interest" description="Disordered" evidence="1">
    <location>
        <begin position="172"/>
        <end position="240"/>
    </location>
</feature>
<keyword evidence="4" id="KW-1185">Reference proteome</keyword>
<dbReference type="AlphaFoldDB" id="A0A8T0PP92"/>
<feature type="domain" description="No apical meristem-associated C-terminal" evidence="2">
    <location>
        <begin position="150"/>
        <end position="227"/>
    </location>
</feature>
<feature type="compositionally biased region" description="Polar residues" evidence="1">
    <location>
        <begin position="188"/>
        <end position="198"/>
    </location>
</feature>